<dbReference type="Pfam" id="PF03690">
    <property type="entry name" value="MYG1_exonuc"/>
    <property type="match status" value="1"/>
</dbReference>
<comment type="caution">
    <text evidence="2">The sequence shown here is derived from an EMBL/GenBank/DDBJ whole genome shotgun (WGS) entry which is preliminary data.</text>
</comment>
<gene>
    <name evidence="2" type="ORF">E2986_11312</name>
</gene>
<dbReference type="InterPro" id="IPR003226">
    <property type="entry name" value="MYG1_exonuclease"/>
</dbReference>
<dbReference type="PANTHER" id="PTHR11215">
    <property type="entry name" value="METAL DEPENDENT HYDROLASE - RELATED"/>
    <property type="match status" value="1"/>
</dbReference>
<reference evidence="2" key="1">
    <citation type="submission" date="2019-11" db="EMBL/GenBank/DDBJ databases">
        <title>The nuclear and mitochondrial genomes of Frieseomelitta varia - a highly eusocial stingless bee (Meliponini) with a permanently sterile worker caste.</title>
        <authorList>
            <person name="Freitas F.C.P."/>
            <person name="Lourenco A.P."/>
            <person name="Nunes F.M.F."/>
            <person name="Paschoal A.R."/>
            <person name="Abreu F.C.P."/>
            <person name="Barbin F.O."/>
            <person name="Bataglia L."/>
            <person name="Cardoso-Junior C.A.M."/>
            <person name="Cervoni M.S."/>
            <person name="Silva S.R."/>
            <person name="Dalarmi F."/>
            <person name="Del Lama M.A."/>
            <person name="Depintor T.S."/>
            <person name="Ferreira K.M."/>
            <person name="Goria P.S."/>
            <person name="Jaskot M.C."/>
            <person name="Lago D.C."/>
            <person name="Luna-Lucena D."/>
            <person name="Moda L.M."/>
            <person name="Nascimento L."/>
            <person name="Pedrino M."/>
            <person name="Rabico F.O."/>
            <person name="Sanches F.C."/>
            <person name="Santos D.E."/>
            <person name="Santos C.G."/>
            <person name="Vieira J."/>
            <person name="Lopes T.F."/>
            <person name="Barchuk A.R."/>
            <person name="Hartfelder K."/>
            <person name="Simoes Z.L.P."/>
            <person name="Bitondi M.M.G."/>
            <person name="Pinheiro D.G."/>
        </authorList>
    </citation>
    <scope>NUCLEOTIDE SEQUENCE</scope>
    <source>
        <strain evidence="2">USP_RPSP 00005682</strain>
        <tissue evidence="2">Whole individual</tissue>
    </source>
</reference>
<organism evidence="2 3">
    <name type="scientific">Frieseomelitta varia</name>
    <dbReference type="NCBI Taxonomy" id="561572"/>
    <lineage>
        <taxon>Eukaryota</taxon>
        <taxon>Metazoa</taxon>
        <taxon>Ecdysozoa</taxon>
        <taxon>Arthropoda</taxon>
        <taxon>Hexapoda</taxon>
        <taxon>Insecta</taxon>
        <taxon>Pterygota</taxon>
        <taxon>Neoptera</taxon>
        <taxon>Endopterygota</taxon>
        <taxon>Hymenoptera</taxon>
        <taxon>Apocrita</taxon>
        <taxon>Aculeata</taxon>
        <taxon>Apoidea</taxon>
        <taxon>Anthophila</taxon>
        <taxon>Apidae</taxon>
        <taxon>Frieseomelitta</taxon>
    </lineage>
</organism>
<protein>
    <submittedName>
        <fullName evidence="2">Uncharacterized protein</fullName>
    </submittedName>
</protein>
<name>A0A833W0M1_9HYME</name>
<dbReference type="Proteomes" id="UP000655588">
    <property type="component" value="Unassembled WGS sequence"/>
</dbReference>
<evidence type="ECO:0000256" key="1">
    <source>
        <dbReference type="ARBA" id="ARBA00010105"/>
    </source>
</evidence>
<dbReference type="GO" id="GO:0005634">
    <property type="term" value="C:nucleus"/>
    <property type="evidence" value="ECO:0007669"/>
    <property type="project" value="TreeGrafter"/>
</dbReference>
<dbReference type="GO" id="GO:0005737">
    <property type="term" value="C:cytoplasm"/>
    <property type="evidence" value="ECO:0007669"/>
    <property type="project" value="TreeGrafter"/>
</dbReference>
<comment type="similarity">
    <text evidence="1">Belongs to the MYG1 family.</text>
</comment>
<dbReference type="AlphaFoldDB" id="A0A833W0M1"/>
<dbReference type="EMBL" id="WNWW01000965">
    <property type="protein sequence ID" value="KAF3420327.1"/>
    <property type="molecule type" value="Genomic_DNA"/>
</dbReference>
<sequence length="164" mass="18401">MYHKHFLGAVLCKSRFLSPSYARIALSAKEYLRKSCDEYLQVDPSGEIVVLSQSVPWSQHLFELEKEQNIQPSLKYIIFGDGSFRIRSIPVDNGSFVCRTKELLWFSRLFLPRSWAGLSGEVLENACGVKGAVFVHSTGFIGGHKTKEGAIMMARKSLELGKLS</sequence>
<dbReference type="PANTHER" id="PTHR11215:SF1">
    <property type="entry name" value="MYG1 EXONUCLEASE"/>
    <property type="match status" value="1"/>
</dbReference>
<accession>A0A833W0M1</accession>
<evidence type="ECO:0000313" key="2">
    <source>
        <dbReference type="EMBL" id="KAF3420327.1"/>
    </source>
</evidence>
<proteinExistence type="inferred from homology"/>
<keyword evidence="3" id="KW-1185">Reference proteome</keyword>
<evidence type="ECO:0000313" key="3">
    <source>
        <dbReference type="Proteomes" id="UP000655588"/>
    </source>
</evidence>